<organism evidence="3 4">
    <name type="scientific">Aphis gossypii</name>
    <name type="common">Cotton aphid</name>
    <dbReference type="NCBI Taxonomy" id="80765"/>
    <lineage>
        <taxon>Eukaryota</taxon>
        <taxon>Metazoa</taxon>
        <taxon>Ecdysozoa</taxon>
        <taxon>Arthropoda</taxon>
        <taxon>Hexapoda</taxon>
        <taxon>Insecta</taxon>
        <taxon>Pterygota</taxon>
        <taxon>Neoptera</taxon>
        <taxon>Paraneoptera</taxon>
        <taxon>Hemiptera</taxon>
        <taxon>Sternorrhyncha</taxon>
        <taxon>Aphidomorpha</taxon>
        <taxon>Aphidoidea</taxon>
        <taxon>Aphididae</taxon>
        <taxon>Aphidini</taxon>
        <taxon>Aphis</taxon>
        <taxon>Aphis</taxon>
    </lineage>
</organism>
<dbReference type="GO" id="GO:0044458">
    <property type="term" value="P:motile cilium assembly"/>
    <property type="evidence" value="ECO:0007669"/>
    <property type="project" value="TreeGrafter"/>
</dbReference>
<evidence type="ECO:0008006" key="5">
    <source>
        <dbReference type="Google" id="ProtNLM"/>
    </source>
</evidence>
<evidence type="ECO:0000256" key="1">
    <source>
        <dbReference type="PROSITE-ProRule" id="PRU00221"/>
    </source>
</evidence>
<dbReference type="SMART" id="SM00320">
    <property type="entry name" value="WD40"/>
    <property type="match status" value="5"/>
</dbReference>
<dbReference type="Proteomes" id="UP001154329">
    <property type="component" value="Chromosome 2"/>
</dbReference>
<dbReference type="SUPFAM" id="SSF50978">
    <property type="entry name" value="WD40 repeat-like"/>
    <property type="match status" value="1"/>
</dbReference>
<reference evidence="3" key="2">
    <citation type="submission" date="2022-10" db="EMBL/GenBank/DDBJ databases">
        <authorList>
            <consortium name="ENA_rothamsted_submissions"/>
            <consortium name="culmorum"/>
            <person name="King R."/>
        </authorList>
    </citation>
    <scope>NUCLEOTIDE SEQUENCE</scope>
</reference>
<dbReference type="InterPro" id="IPR036322">
    <property type="entry name" value="WD40_repeat_dom_sf"/>
</dbReference>
<dbReference type="AlphaFoldDB" id="A0A9P0NK80"/>
<proteinExistence type="predicted"/>
<accession>A0A9P0NK80</accession>
<evidence type="ECO:0000256" key="2">
    <source>
        <dbReference type="SAM" id="MobiDB-lite"/>
    </source>
</evidence>
<gene>
    <name evidence="3" type="ORF">APHIGO_LOCUS5156</name>
</gene>
<dbReference type="Gene3D" id="2.130.10.10">
    <property type="entry name" value="YVTN repeat-like/Quinoprotein amine dehydrogenase"/>
    <property type="match status" value="1"/>
</dbReference>
<dbReference type="Pfam" id="PF00400">
    <property type="entry name" value="WD40"/>
    <property type="match status" value="3"/>
</dbReference>
<protein>
    <recommendedName>
        <fullName evidence="5">Jouberin</fullName>
    </recommendedName>
</protein>
<dbReference type="InterPro" id="IPR052803">
    <property type="entry name" value="Cilium-Associated_Jouberin"/>
</dbReference>
<dbReference type="EMBL" id="OU899035">
    <property type="protein sequence ID" value="CAH1723405.1"/>
    <property type="molecule type" value="Genomic_DNA"/>
</dbReference>
<feature type="region of interest" description="Disordered" evidence="2">
    <location>
        <begin position="1"/>
        <end position="48"/>
    </location>
</feature>
<feature type="compositionally biased region" description="Polar residues" evidence="2">
    <location>
        <begin position="39"/>
        <end position="48"/>
    </location>
</feature>
<dbReference type="PANTHER" id="PTHR44499">
    <property type="entry name" value="JOUBERIN"/>
    <property type="match status" value="1"/>
</dbReference>
<dbReference type="PROSITE" id="PS50082">
    <property type="entry name" value="WD_REPEATS_2"/>
    <property type="match status" value="1"/>
</dbReference>
<feature type="compositionally biased region" description="Polar residues" evidence="2">
    <location>
        <begin position="9"/>
        <end position="31"/>
    </location>
</feature>
<dbReference type="InterPro" id="IPR001680">
    <property type="entry name" value="WD40_rpt"/>
</dbReference>
<keyword evidence="4" id="KW-1185">Reference proteome</keyword>
<dbReference type="InterPro" id="IPR015943">
    <property type="entry name" value="WD40/YVTN_repeat-like_dom_sf"/>
</dbReference>
<feature type="repeat" description="WD" evidence="1">
    <location>
        <begin position="373"/>
        <end position="414"/>
    </location>
</feature>
<sequence length="700" mass="80446">MPIPAPRTRSISSTNGSSVRSLSANSPISHKSSLKDSRSVTPESVSIELSDSEITDNSRRISPLKVKMKENKEKKDMELSTALNENENIKLEIHIHKTDVLKVDTRIRHPSVIIYIIDTTTWEYLRISDENVTNQEKTNINPILTKEFDFKCHKTIIPNWDEKVVYTEQFKHIITENTVILFEIVDFTGSIRPLVSTNNWHRIAWAFIRPIGSNGITNTGKQIRLQLYKPGPKQKSFHKNHPIIMHWFKKGILKKYPSTLYISLNKVKNFGVTDMVSEQNQQELISTKSNSQNDLNSDLISSSQEMFQDYNIKWKRFPGQKCKIPNSEIVKLQPNLEGCMSLKFSHDGLKLAVATGKNINIYSIPGYKLLKQLIGHQGLVYTLRWSNDNNNLLSTSSDYTACVWTLKNYNQTNFQILPHPSYVYCAEYNNGVIITGCYDNILRLWTSTHNKWTLCQEMEFHKGFISSITLLDTIVLSADSHGLIIEWTLENNRLELKRIISVPEIRQVIISNIILHPAGKRLLIQTRDSILRMMDLHTTAIIQWFRGGVNNKVQTGCVLSPCGNLVFGCGEDGLVNVWEAYTAKQLAFYTNRQDLTAATSSAVDYHPYDHMIVFGVYTPNKNSPIYIAQYKKENETDIGLRFLIPVEHKQKVFEHINHQTAEYEYLNKLKAKEHDNQRIMPLVNIIKRMDNVLNSFKTKE</sequence>
<dbReference type="PANTHER" id="PTHR44499:SF1">
    <property type="entry name" value="JOUBERIN"/>
    <property type="match status" value="1"/>
</dbReference>
<keyword evidence="1" id="KW-0853">WD repeat</keyword>
<evidence type="ECO:0000313" key="4">
    <source>
        <dbReference type="Proteomes" id="UP001154329"/>
    </source>
</evidence>
<reference evidence="3" key="1">
    <citation type="submission" date="2022-02" db="EMBL/GenBank/DDBJ databases">
        <authorList>
            <person name="King R."/>
        </authorList>
    </citation>
    <scope>NUCLEOTIDE SEQUENCE</scope>
</reference>
<dbReference type="GO" id="GO:0036064">
    <property type="term" value="C:ciliary basal body"/>
    <property type="evidence" value="ECO:0007669"/>
    <property type="project" value="TreeGrafter"/>
</dbReference>
<name>A0A9P0NK80_APHGO</name>
<dbReference type="PROSITE" id="PS50294">
    <property type="entry name" value="WD_REPEATS_REGION"/>
    <property type="match status" value="1"/>
</dbReference>
<evidence type="ECO:0000313" key="3">
    <source>
        <dbReference type="EMBL" id="CAH1723405.1"/>
    </source>
</evidence>